<protein>
    <submittedName>
        <fullName evidence="1">Uncharacterized protein</fullName>
    </submittedName>
</protein>
<evidence type="ECO:0000313" key="1">
    <source>
        <dbReference type="EMBL" id="BAL93451.1"/>
    </source>
</evidence>
<dbReference type="EMBL" id="AP012320">
    <property type="protein sequence ID" value="BAL93451.1"/>
    <property type="molecule type" value="Genomic_DNA"/>
</dbReference>
<dbReference type="HOGENOM" id="CLU_3157401_0_0_4"/>
<gene>
    <name evidence="1" type="ordered locus">RGE_01060</name>
</gene>
<dbReference type="AlphaFoldDB" id="I0HKB4"/>
<organism evidence="1 2">
    <name type="scientific">Rubrivivax gelatinosus (strain NBRC 100245 / IL144)</name>
    <dbReference type="NCBI Taxonomy" id="983917"/>
    <lineage>
        <taxon>Bacteria</taxon>
        <taxon>Pseudomonadati</taxon>
        <taxon>Pseudomonadota</taxon>
        <taxon>Betaproteobacteria</taxon>
        <taxon>Burkholderiales</taxon>
        <taxon>Sphaerotilaceae</taxon>
        <taxon>Rubrivivax</taxon>
    </lineage>
</organism>
<dbReference type="KEGG" id="rge:RGE_01060"/>
<dbReference type="Proteomes" id="UP000007883">
    <property type="component" value="Chromosome"/>
</dbReference>
<accession>I0HKB4</accession>
<proteinExistence type="predicted"/>
<keyword evidence="2" id="KW-1185">Reference proteome</keyword>
<dbReference type="STRING" id="983917.RGE_01060"/>
<sequence>MPPAPGPSRAQHKVREQCNRLVPTTTDNPMQILNSSMPRTALRGGYSR</sequence>
<reference evidence="1 2" key="1">
    <citation type="journal article" date="2012" name="J. Bacteriol.">
        <title>Complete genome sequence of phototrophic betaproteobacterium Rubrivivax gelatinosus IL144.</title>
        <authorList>
            <person name="Nagashima S."/>
            <person name="Kamimura A."/>
            <person name="Shimizu T."/>
            <person name="Nakamura-isaki S."/>
            <person name="Aono E."/>
            <person name="Sakamoto K."/>
            <person name="Ichikawa N."/>
            <person name="Nakazawa H."/>
            <person name="Sekine M."/>
            <person name="Yamazaki S."/>
            <person name="Fujita N."/>
            <person name="Shimada K."/>
            <person name="Hanada S."/>
            <person name="Nagashima K.V.P."/>
        </authorList>
    </citation>
    <scope>NUCLEOTIDE SEQUENCE [LARGE SCALE GENOMIC DNA]</scope>
    <source>
        <strain evidence="2">NBRC 100245 / IL144</strain>
    </source>
</reference>
<evidence type="ECO:0000313" key="2">
    <source>
        <dbReference type="Proteomes" id="UP000007883"/>
    </source>
</evidence>
<name>I0HKB4_RUBGI</name>
<dbReference type="PATRIC" id="fig|983917.3.peg.100"/>